<comment type="pathway">
    <text evidence="1 7">Cell wall biogenesis; peptidoglycan biosynthesis.</text>
</comment>
<dbReference type="PANTHER" id="PTHR36699:SF1">
    <property type="entry name" value="L,D-TRANSPEPTIDASE YAFK-RELATED"/>
    <property type="match status" value="1"/>
</dbReference>
<keyword evidence="3" id="KW-0808">Transferase</keyword>
<feature type="active site" description="Proton donor/acceptor" evidence="7">
    <location>
        <position position="135"/>
    </location>
</feature>
<dbReference type="InterPro" id="IPR038063">
    <property type="entry name" value="Transpep_catalytic_dom"/>
</dbReference>
<keyword evidence="5 7" id="KW-0573">Peptidoglycan synthesis</keyword>
<accession>A0A0N0E7P6</accession>
<dbReference type="PANTHER" id="PTHR36699">
    <property type="entry name" value="LD-TRANSPEPTIDASE"/>
    <property type="match status" value="1"/>
</dbReference>
<dbReference type="GO" id="GO:0009252">
    <property type="term" value="P:peptidoglycan biosynthetic process"/>
    <property type="evidence" value="ECO:0007669"/>
    <property type="project" value="UniProtKB-UniPathway"/>
</dbReference>
<evidence type="ECO:0000256" key="1">
    <source>
        <dbReference type="ARBA" id="ARBA00004752"/>
    </source>
</evidence>
<evidence type="ECO:0000256" key="5">
    <source>
        <dbReference type="ARBA" id="ARBA00022984"/>
    </source>
</evidence>
<name>A0A0N0E7P6_9HYPH</name>
<keyword evidence="4 7" id="KW-0133">Cell shape</keyword>
<dbReference type="GO" id="GO:0071555">
    <property type="term" value="P:cell wall organization"/>
    <property type="evidence" value="ECO:0007669"/>
    <property type="project" value="UniProtKB-UniRule"/>
</dbReference>
<evidence type="ECO:0000313" key="10">
    <source>
        <dbReference type="EMBL" id="KPB01428.1"/>
    </source>
</evidence>
<dbReference type="GO" id="GO:0004180">
    <property type="term" value="F:carboxypeptidase activity"/>
    <property type="evidence" value="ECO:0007669"/>
    <property type="project" value="UniProtKB-ARBA"/>
</dbReference>
<dbReference type="STRING" id="1514904.SU32_08815"/>
<proteinExistence type="inferred from homology"/>
<comment type="similarity">
    <text evidence="2">Belongs to the YkuD family.</text>
</comment>
<dbReference type="OrthoDB" id="9809748at2"/>
<evidence type="ECO:0000256" key="8">
    <source>
        <dbReference type="SAM" id="MobiDB-lite"/>
    </source>
</evidence>
<dbReference type="EMBL" id="JXMU01000011">
    <property type="protein sequence ID" value="KPB01428.1"/>
    <property type="molecule type" value="Genomic_DNA"/>
</dbReference>
<dbReference type="Pfam" id="PF03734">
    <property type="entry name" value="YkuD"/>
    <property type="match status" value="1"/>
</dbReference>
<evidence type="ECO:0000256" key="3">
    <source>
        <dbReference type="ARBA" id="ARBA00022679"/>
    </source>
</evidence>
<dbReference type="RefSeq" id="WP_053999073.1">
    <property type="nucleotide sequence ID" value="NZ_JXMU01000011.1"/>
</dbReference>
<gene>
    <name evidence="10" type="ORF">SU32_08815</name>
</gene>
<dbReference type="CDD" id="cd16913">
    <property type="entry name" value="YkuD_like"/>
    <property type="match status" value="1"/>
</dbReference>
<evidence type="ECO:0000256" key="6">
    <source>
        <dbReference type="ARBA" id="ARBA00023316"/>
    </source>
</evidence>
<keyword evidence="11" id="KW-1185">Reference proteome</keyword>
<dbReference type="PROSITE" id="PS52029">
    <property type="entry name" value="LD_TPASE"/>
    <property type="match status" value="1"/>
</dbReference>
<evidence type="ECO:0000313" key="11">
    <source>
        <dbReference type="Proteomes" id="UP000038011"/>
    </source>
</evidence>
<sequence>MTGILLSGCVSSVLDVPVRGEIKVPSKLIAQMNKKSMSNGSPVLIRIFKQESELELWKVDKTGKYALLKTYPMCRWSGKLGPKKKSGDRQAPEGFYHVSTALLNPNSAYYLSFNLGYPNRLERALGYTGDAMMVHGACSSAGCFAITDEQVAEVYAVVRDALRRGQKNFQVQAYPFRMTKANMARHRGNENYAFWRDLKYGYDIFERTRQQPYVGYCEGRYMFGEAALSYEGKSPLAACADDSLVSAIASERTFGMEAAISMEGSFDAEQAPAPLAYEDGGMHISFRNILENKGHKHLAEKTSVKSVPVSRPKAALADPHTPEE</sequence>
<evidence type="ECO:0000259" key="9">
    <source>
        <dbReference type="PROSITE" id="PS52029"/>
    </source>
</evidence>
<dbReference type="AlphaFoldDB" id="A0A0N0E7P6"/>
<comment type="caution">
    <text evidence="10">The sequence shown here is derived from an EMBL/GenBank/DDBJ whole genome shotgun (WGS) entry which is preliminary data.</text>
</comment>
<dbReference type="UniPathway" id="UPA00219"/>
<evidence type="ECO:0000256" key="4">
    <source>
        <dbReference type="ARBA" id="ARBA00022960"/>
    </source>
</evidence>
<reference evidence="10 11" key="1">
    <citation type="submission" date="2015-01" db="EMBL/GenBank/DDBJ databases">
        <title>Ahrensia donghaiensis sp. nov., a novel dimethylsulphoniopropionate-cleavage bacterium isolated from seawater and emended descriptions of the genus Ahrensia and Ahrensia kielensis.</title>
        <authorList>
            <person name="Liu J."/>
        </authorList>
    </citation>
    <scope>NUCLEOTIDE SEQUENCE [LARGE SCALE GENOMIC DNA]</scope>
    <source>
        <strain evidence="10 11">LZD062</strain>
    </source>
</reference>
<dbReference type="PATRIC" id="fig|1514904.3.peg.582"/>
<organism evidence="10 11">
    <name type="scientific">Ahrensia marina</name>
    <dbReference type="NCBI Taxonomy" id="1514904"/>
    <lineage>
        <taxon>Bacteria</taxon>
        <taxon>Pseudomonadati</taxon>
        <taxon>Pseudomonadota</taxon>
        <taxon>Alphaproteobacteria</taxon>
        <taxon>Hyphomicrobiales</taxon>
        <taxon>Ahrensiaceae</taxon>
        <taxon>Ahrensia</taxon>
    </lineage>
</organism>
<keyword evidence="6 7" id="KW-0961">Cell wall biogenesis/degradation</keyword>
<evidence type="ECO:0000256" key="2">
    <source>
        <dbReference type="ARBA" id="ARBA00005992"/>
    </source>
</evidence>
<dbReference type="Proteomes" id="UP000038011">
    <property type="component" value="Unassembled WGS sequence"/>
</dbReference>
<evidence type="ECO:0000256" key="7">
    <source>
        <dbReference type="PROSITE-ProRule" id="PRU01373"/>
    </source>
</evidence>
<feature type="domain" description="L,D-TPase catalytic" evidence="9">
    <location>
        <begin position="43"/>
        <end position="174"/>
    </location>
</feature>
<dbReference type="GO" id="GO:0016740">
    <property type="term" value="F:transferase activity"/>
    <property type="evidence" value="ECO:0007669"/>
    <property type="project" value="UniProtKB-KW"/>
</dbReference>
<protein>
    <recommendedName>
        <fullName evidence="9">L,D-TPase catalytic domain-containing protein</fullName>
    </recommendedName>
</protein>
<dbReference type="GO" id="GO:0008360">
    <property type="term" value="P:regulation of cell shape"/>
    <property type="evidence" value="ECO:0007669"/>
    <property type="project" value="UniProtKB-UniRule"/>
</dbReference>
<dbReference type="SUPFAM" id="SSF141523">
    <property type="entry name" value="L,D-transpeptidase catalytic domain-like"/>
    <property type="match status" value="1"/>
</dbReference>
<feature type="active site" description="Nucleophile" evidence="7">
    <location>
        <position position="143"/>
    </location>
</feature>
<feature type="region of interest" description="Disordered" evidence="8">
    <location>
        <begin position="300"/>
        <end position="324"/>
    </location>
</feature>
<dbReference type="InterPro" id="IPR005490">
    <property type="entry name" value="LD_TPept_cat_dom"/>
</dbReference>